<feature type="region of interest" description="Disordered" evidence="1">
    <location>
        <begin position="73"/>
        <end position="136"/>
    </location>
</feature>
<evidence type="ECO:0000313" key="4">
    <source>
        <dbReference type="Proteomes" id="UP000604046"/>
    </source>
</evidence>
<organism evidence="3 4">
    <name type="scientific">Symbiodinium natans</name>
    <dbReference type="NCBI Taxonomy" id="878477"/>
    <lineage>
        <taxon>Eukaryota</taxon>
        <taxon>Sar</taxon>
        <taxon>Alveolata</taxon>
        <taxon>Dinophyceae</taxon>
        <taxon>Suessiales</taxon>
        <taxon>Symbiodiniaceae</taxon>
        <taxon>Symbiodinium</taxon>
    </lineage>
</organism>
<feature type="region of interest" description="Disordered" evidence="1">
    <location>
        <begin position="151"/>
        <end position="232"/>
    </location>
</feature>
<feature type="chain" id="PRO_5032457236" evidence="2">
    <location>
        <begin position="19"/>
        <end position="232"/>
    </location>
</feature>
<protein>
    <submittedName>
        <fullName evidence="3">Uncharacterized protein</fullName>
    </submittedName>
</protein>
<feature type="compositionally biased region" description="Polar residues" evidence="1">
    <location>
        <begin position="160"/>
        <end position="173"/>
    </location>
</feature>
<evidence type="ECO:0000256" key="2">
    <source>
        <dbReference type="SAM" id="SignalP"/>
    </source>
</evidence>
<feature type="compositionally biased region" description="Polar residues" evidence="1">
    <location>
        <begin position="218"/>
        <end position="232"/>
    </location>
</feature>
<sequence length="232" mass="24098">MLVLPLVSCMFCPLFCNSQFLHMPHTAISSRAPSIRLLNCRFSIAMSGDNAATLAQFSAMWAALDEPARQRLLSSVPAPSSSAPPAVPSTPTANTAQEAHAADESPAKPTTKAPPEIVTGEASPSQPMLSAQQAQELQDLKATALARRQGTLDSAAQIAQEPSTAKSSAQPSAPSGEAGSRIAGTISLSWTPSRNASGRQGTCVQPMPPVSPFPALSSRETGNQCPQPSSRP</sequence>
<name>A0A812RWK5_9DINO</name>
<dbReference type="AlphaFoldDB" id="A0A812RWK5"/>
<reference evidence="3" key="1">
    <citation type="submission" date="2021-02" db="EMBL/GenBank/DDBJ databases">
        <authorList>
            <person name="Dougan E. K."/>
            <person name="Rhodes N."/>
            <person name="Thang M."/>
            <person name="Chan C."/>
        </authorList>
    </citation>
    <scope>NUCLEOTIDE SEQUENCE</scope>
</reference>
<feature type="compositionally biased region" description="Polar residues" evidence="1">
    <location>
        <begin position="122"/>
        <end position="136"/>
    </location>
</feature>
<dbReference type="Proteomes" id="UP000604046">
    <property type="component" value="Unassembled WGS sequence"/>
</dbReference>
<proteinExistence type="predicted"/>
<keyword evidence="4" id="KW-1185">Reference proteome</keyword>
<gene>
    <name evidence="3" type="ORF">SNAT2548_LOCUS25386</name>
</gene>
<dbReference type="EMBL" id="CAJNDS010002391">
    <property type="protein sequence ID" value="CAE7458405.1"/>
    <property type="molecule type" value="Genomic_DNA"/>
</dbReference>
<feature type="compositionally biased region" description="Low complexity" evidence="1">
    <location>
        <begin position="74"/>
        <end position="93"/>
    </location>
</feature>
<evidence type="ECO:0000256" key="1">
    <source>
        <dbReference type="SAM" id="MobiDB-lite"/>
    </source>
</evidence>
<accession>A0A812RWK5</accession>
<feature type="compositionally biased region" description="Polar residues" evidence="1">
    <location>
        <begin position="186"/>
        <end position="203"/>
    </location>
</feature>
<comment type="caution">
    <text evidence="3">The sequence shown here is derived from an EMBL/GenBank/DDBJ whole genome shotgun (WGS) entry which is preliminary data.</text>
</comment>
<feature type="signal peptide" evidence="2">
    <location>
        <begin position="1"/>
        <end position="18"/>
    </location>
</feature>
<keyword evidence="2" id="KW-0732">Signal</keyword>
<evidence type="ECO:0000313" key="3">
    <source>
        <dbReference type="EMBL" id="CAE7458405.1"/>
    </source>
</evidence>